<comment type="caution">
    <text evidence="2">The sequence shown here is derived from an EMBL/GenBank/DDBJ whole genome shotgun (WGS) entry which is preliminary data.</text>
</comment>
<accession>A0ABV2EKB8</accession>
<reference evidence="2 3" key="1">
    <citation type="submission" date="2024-06" db="EMBL/GenBank/DDBJ databases">
        <title>Genomic Encyclopedia of Type Strains, Phase IV (KMG-IV): sequencing the most valuable type-strain genomes for metagenomic binning, comparative biology and taxonomic classification.</title>
        <authorList>
            <person name="Goeker M."/>
        </authorList>
    </citation>
    <scope>NUCLEOTIDE SEQUENCE [LARGE SCALE GENOMIC DNA]</scope>
    <source>
        <strain evidence="2 3">DSM 17809</strain>
    </source>
</reference>
<dbReference type="Proteomes" id="UP001549110">
    <property type="component" value="Unassembled WGS sequence"/>
</dbReference>
<feature type="transmembrane region" description="Helical" evidence="1">
    <location>
        <begin position="20"/>
        <end position="45"/>
    </location>
</feature>
<dbReference type="EMBL" id="JBEPLU010000002">
    <property type="protein sequence ID" value="MET3527412.1"/>
    <property type="molecule type" value="Genomic_DNA"/>
</dbReference>
<keyword evidence="1" id="KW-0812">Transmembrane</keyword>
<proteinExistence type="predicted"/>
<evidence type="ECO:0000313" key="3">
    <source>
        <dbReference type="Proteomes" id="UP001549110"/>
    </source>
</evidence>
<feature type="transmembrane region" description="Helical" evidence="1">
    <location>
        <begin position="65"/>
        <end position="92"/>
    </location>
</feature>
<keyword evidence="1" id="KW-0472">Membrane</keyword>
<sequence>MAVPEDHGGRKAETARNVAYINYALLFAAVLFAGVPAVAAAVIAYAQRDEAPETLASHFAFQIRIFWVAFALAMAAAAAFLGVMIKIAAAMFDVTRIEGWNAPDIVQIDLTRLTLDAPLVFLLALTSLFAAIGGLWLIFAPALGVMRLASGRPMGHSARS</sequence>
<dbReference type="RefSeq" id="WP_331928014.1">
    <property type="nucleotide sequence ID" value="NZ_JBEPLU010000002.1"/>
</dbReference>
<name>A0ABV2EKB8_9CAUL</name>
<feature type="transmembrane region" description="Helical" evidence="1">
    <location>
        <begin position="119"/>
        <end position="145"/>
    </location>
</feature>
<evidence type="ECO:0000313" key="2">
    <source>
        <dbReference type="EMBL" id="MET3527412.1"/>
    </source>
</evidence>
<gene>
    <name evidence="2" type="ORF">ABID41_002530</name>
</gene>
<organism evidence="2 3">
    <name type="scientific">Phenylobacterium koreense</name>
    <dbReference type="NCBI Taxonomy" id="266125"/>
    <lineage>
        <taxon>Bacteria</taxon>
        <taxon>Pseudomonadati</taxon>
        <taxon>Pseudomonadota</taxon>
        <taxon>Alphaproteobacteria</taxon>
        <taxon>Caulobacterales</taxon>
        <taxon>Caulobacteraceae</taxon>
        <taxon>Phenylobacterium</taxon>
    </lineage>
</organism>
<evidence type="ECO:0000256" key="1">
    <source>
        <dbReference type="SAM" id="Phobius"/>
    </source>
</evidence>
<keyword evidence="1" id="KW-1133">Transmembrane helix</keyword>
<protein>
    <submittedName>
        <fullName evidence="2">Membrane protein</fullName>
    </submittedName>
</protein>
<keyword evidence="3" id="KW-1185">Reference proteome</keyword>